<evidence type="ECO:0000313" key="3">
    <source>
        <dbReference type="Proteomes" id="UP001058533"/>
    </source>
</evidence>
<protein>
    <submittedName>
        <fullName evidence="2">DUF2236 domain-containing protein</fullName>
    </submittedName>
</protein>
<organism evidence="2 3">
    <name type="scientific">Sphingomonas qomolangmaensis</name>
    <dbReference type="NCBI Taxonomy" id="2918765"/>
    <lineage>
        <taxon>Bacteria</taxon>
        <taxon>Pseudomonadati</taxon>
        <taxon>Pseudomonadota</taxon>
        <taxon>Alphaproteobacteria</taxon>
        <taxon>Sphingomonadales</taxon>
        <taxon>Sphingomonadaceae</taxon>
        <taxon>Sphingomonas</taxon>
    </lineage>
</organism>
<dbReference type="PANTHER" id="PTHR36151">
    <property type="entry name" value="BLR2777 PROTEIN"/>
    <property type="match status" value="1"/>
</dbReference>
<accession>A0ABY5L525</accession>
<name>A0ABY5L525_9SPHN</name>
<dbReference type="RefSeq" id="WP_256504913.1">
    <property type="nucleotide sequence ID" value="NZ_CP101740.1"/>
</dbReference>
<dbReference type="Pfam" id="PF09995">
    <property type="entry name" value="MPAB_Lcp_cat"/>
    <property type="match status" value="1"/>
</dbReference>
<reference evidence="2" key="1">
    <citation type="submission" date="2022-07" db="EMBL/GenBank/DDBJ databases">
        <title>Sphingomonas sp. nov., a novel bacterium isolated from the north slope of the Mount Everest.</title>
        <authorList>
            <person name="Cui X."/>
            <person name="Liu Y."/>
        </authorList>
    </citation>
    <scope>NUCLEOTIDE SEQUENCE</scope>
    <source>
        <strain evidence="2">S5-59</strain>
    </source>
</reference>
<proteinExistence type="predicted"/>
<evidence type="ECO:0000259" key="1">
    <source>
        <dbReference type="Pfam" id="PF09995"/>
    </source>
</evidence>
<sequence length="292" mass="31770">MPAPTPLRLADIGSGPAALLRRQMIGQVRAVFNDQAKGERPVMRSDNALFDPGTPIWRVHGDVTSMMVGGVAALLLQMLHPAALAGVWDHSNFRDDMLGRLRRTARFIAVTTYGDRVDAEAAMARVRRIHDHVGGTLADGTPYRAGDPHLLAWVHVAEAIGFLDAWQKFGSKPLTRPEQDRYFAQFAQIARALGADPVPETRAAADALLLSYRSELRVDARTREVSRLILSQPPRSAVAGPVQAMLLQAAVDLLPPWAAAMHGLPTSRMRRPLVSGTTTGVARALRWAFATA</sequence>
<dbReference type="EMBL" id="CP101740">
    <property type="protein sequence ID" value="UUL81261.1"/>
    <property type="molecule type" value="Genomic_DNA"/>
</dbReference>
<keyword evidence="3" id="KW-1185">Reference proteome</keyword>
<evidence type="ECO:0000313" key="2">
    <source>
        <dbReference type="EMBL" id="UUL81261.1"/>
    </source>
</evidence>
<dbReference type="PANTHER" id="PTHR36151:SF3">
    <property type="entry name" value="ER-BOUND OXYGENASE MPAB_MPAB'_RUBBER OXYGENASE CATALYTIC DOMAIN-CONTAINING PROTEIN"/>
    <property type="match status" value="1"/>
</dbReference>
<gene>
    <name evidence="2" type="ORF">NMP03_08440</name>
</gene>
<feature type="domain" description="ER-bound oxygenase mpaB/mpaB'/Rubber oxygenase catalytic" evidence="1">
    <location>
        <begin position="57"/>
        <end position="287"/>
    </location>
</feature>
<dbReference type="InterPro" id="IPR018713">
    <property type="entry name" value="MPAB/Lcp_cat_dom"/>
</dbReference>
<dbReference type="Proteomes" id="UP001058533">
    <property type="component" value="Chromosome"/>
</dbReference>